<evidence type="ECO:0000259" key="3">
    <source>
        <dbReference type="PROSITE" id="PS50157"/>
    </source>
</evidence>
<gene>
    <name evidence="4" type="ORF">KP509_12G055200</name>
</gene>
<keyword evidence="1" id="KW-0479">Metal-binding</keyword>
<feature type="compositionally biased region" description="Basic and acidic residues" evidence="2">
    <location>
        <begin position="678"/>
        <end position="688"/>
    </location>
</feature>
<feature type="compositionally biased region" description="Basic and acidic residues" evidence="2">
    <location>
        <begin position="106"/>
        <end position="124"/>
    </location>
</feature>
<reference evidence="4" key="1">
    <citation type="submission" date="2021-08" db="EMBL/GenBank/DDBJ databases">
        <title>WGS assembly of Ceratopteris richardii.</title>
        <authorList>
            <person name="Marchant D.B."/>
            <person name="Chen G."/>
            <person name="Jenkins J."/>
            <person name="Shu S."/>
            <person name="Leebens-Mack J."/>
            <person name="Grimwood J."/>
            <person name="Schmutz J."/>
            <person name="Soltis P."/>
            <person name="Soltis D."/>
            <person name="Chen Z.-H."/>
        </authorList>
    </citation>
    <scope>NUCLEOTIDE SEQUENCE</scope>
    <source>
        <strain evidence="4">Whitten #5841</strain>
        <tissue evidence="4">Leaf</tissue>
    </source>
</reference>
<protein>
    <recommendedName>
        <fullName evidence="3">C2H2-type domain-containing protein</fullName>
    </recommendedName>
</protein>
<dbReference type="Proteomes" id="UP000825935">
    <property type="component" value="Chromosome 12"/>
</dbReference>
<name>A0A8T2TPS8_CERRI</name>
<accession>A0A8T2TPS8</accession>
<evidence type="ECO:0000256" key="2">
    <source>
        <dbReference type="SAM" id="MobiDB-lite"/>
    </source>
</evidence>
<dbReference type="PANTHER" id="PTHR47068">
    <property type="entry name" value="OS02G0659100 PROTEIN"/>
    <property type="match status" value="1"/>
</dbReference>
<feature type="region of interest" description="Disordered" evidence="2">
    <location>
        <begin position="226"/>
        <end position="265"/>
    </location>
</feature>
<dbReference type="EMBL" id="CM035417">
    <property type="protein sequence ID" value="KAH7423424.1"/>
    <property type="molecule type" value="Genomic_DNA"/>
</dbReference>
<dbReference type="AlphaFoldDB" id="A0A8T2TPS8"/>
<sequence length="972" mass="107865">MSCSERGPNLLDPLTQSRAHKTFEDGLYSELFHHELHGNTNQSLLQKLPLKLPQRRNLFKVAVHNSASSDAGSCGNSEASASETEYHGSFIDREYQETLDLRPVEESGELDEKVNGSNHLEDKGSTLVNNGSLISQLNEKNQDGSAGAKGFHVNSESIPETMKSSPVGQANPCRICRFCGREFPSGRALGGHMRVHGALMDAQIGNVRQAHEAGRQKNFQKLQHTEKIRSEDANTNGGTIDPYSSLKESDEEEEPGDDGEEKCSDDREKRNYLLMSTIQQKLDAVGHSQENRKEMNAHLLSENFLGYSSAGYAASCEMENDHIPAMKNVPKKQSALYELRRNPKPNQRLLAKDRHFETQIDTPMDHIQVRQSIETVPAAGVEMPSHLKDNAHPCSECGKVFSSWKALFGHMRCHPEREWRGIQRPDCSGELDRLARNTSARRPPPAEASPELDIVQGSNETNHMKLEITAALLDAKSKCSQAKKLVDSSVERKPIVNGWDVSVGAELGQVSPIQSESISDGKAESEEEINRQNCQIAPPELTASLVRPYSEETMDDWTPSWSSSRKRSRRRRISHIQLQPALTSETTSNEIKDEKVSNVEEHEDDLLDMANCLVLLSTAGNGLHQHPHRSKKESFAEASSQTQPKQMQIFPRNAGQQSRVSIKGAHQDAYQDNIRQQRRYEVEDRSTDNDYADYDDDDGSDINDGKDYALVATASDPVYNNDENVSTMFGMKYQCSTCKKCFNSHQALGGHRASHRKMKGCFARMKSSVVYDGRDCGEDNNSVGEADCIVGIEQHRLPKGQITKRFQEDGMIKLPRSVAVIDPSDRAPKKRSRGHECSICHRVFMTGQALGGHKRCHWTGEKAPGVGGAVAADVASVASSSTDQNTLQLASLNQERDDWGCWSRLNVKEDALDLNLPAPVDDEDDEVIGLDNNTGATCLFSRTSVNVSSVVWKQDMAHIQQLGDEQSLKIAA</sequence>
<dbReference type="PROSITE" id="PS00028">
    <property type="entry name" value="ZINC_FINGER_C2H2_1"/>
    <property type="match status" value="4"/>
</dbReference>
<dbReference type="Pfam" id="PF13912">
    <property type="entry name" value="zf-C2H2_6"/>
    <property type="match status" value="4"/>
</dbReference>
<feature type="region of interest" description="Disordered" evidence="2">
    <location>
        <begin position="106"/>
        <end position="127"/>
    </location>
</feature>
<feature type="region of interest" description="Disordered" evidence="2">
    <location>
        <begin position="622"/>
        <end position="703"/>
    </location>
</feature>
<dbReference type="GO" id="GO:0008270">
    <property type="term" value="F:zinc ion binding"/>
    <property type="evidence" value="ECO:0007669"/>
    <property type="project" value="UniProtKB-KW"/>
</dbReference>
<feature type="domain" description="C2H2-type" evidence="3">
    <location>
        <begin position="392"/>
        <end position="419"/>
    </location>
</feature>
<comment type="caution">
    <text evidence="4">The sequence shown here is derived from an EMBL/GenBank/DDBJ whole genome shotgun (WGS) entry which is preliminary data.</text>
</comment>
<dbReference type="PROSITE" id="PS50157">
    <property type="entry name" value="ZINC_FINGER_C2H2_2"/>
    <property type="match status" value="4"/>
</dbReference>
<feature type="compositionally biased region" description="Polar residues" evidence="2">
    <location>
        <begin position="576"/>
        <end position="589"/>
    </location>
</feature>
<organism evidence="4 5">
    <name type="scientific">Ceratopteris richardii</name>
    <name type="common">Triangle waterfern</name>
    <dbReference type="NCBI Taxonomy" id="49495"/>
    <lineage>
        <taxon>Eukaryota</taxon>
        <taxon>Viridiplantae</taxon>
        <taxon>Streptophyta</taxon>
        <taxon>Embryophyta</taxon>
        <taxon>Tracheophyta</taxon>
        <taxon>Polypodiopsida</taxon>
        <taxon>Polypodiidae</taxon>
        <taxon>Polypodiales</taxon>
        <taxon>Pteridineae</taxon>
        <taxon>Pteridaceae</taxon>
        <taxon>Parkerioideae</taxon>
        <taxon>Ceratopteris</taxon>
    </lineage>
</organism>
<feature type="compositionally biased region" description="Basic residues" evidence="2">
    <location>
        <begin position="564"/>
        <end position="574"/>
    </location>
</feature>
<dbReference type="OrthoDB" id="6077919at2759"/>
<proteinExistence type="predicted"/>
<keyword evidence="1" id="KW-0863">Zinc-finger</keyword>
<evidence type="ECO:0000256" key="1">
    <source>
        <dbReference type="PROSITE-ProRule" id="PRU00042"/>
    </source>
</evidence>
<keyword evidence="1" id="KW-0862">Zinc</keyword>
<dbReference type="SUPFAM" id="SSF57667">
    <property type="entry name" value="beta-beta-alpha zinc fingers"/>
    <property type="match status" value="2"/>
</dbReference>
<feature type="domain" description="C2H2-type" evidence="3">
    <location>
        <begin position="835"/>
        <end position="863"/>
    </location>
</feature>
<dbReference type="InterPro" id="IPR013087">
    <property type="entry name" value="Znf_C2H2_type"/>
</dbReference>
<evidence type="ECO:0000313" key="4">
    <source>
        <dbReference type="EMBL" id="KAH7423424.1"/>
    </source>
</evidence>
<feature type="region of interest" description="Disordered" evidence="2">
    <location>
        <begin position="553"/>
        <end position="595"/>
    </location>
</feature>
<evidence type="ECO:0000313" key="5">
    <source>
        <dbReference type="Proteomes" id="UP000825935"/>
    </source>
</evidence>
<dbReference type="SMART" id="SM00355">
    <property type="entry name" value="ZnF_C2H2"/>
    <property type="match status" value="4"/>
</dbReference>
<keyword evidence="5" id="KW-1185">Reference proteome</keyword>
<feature type="domain" description="C2H2-type" evidence="3">
    <location>
        <begin position="174"/>
        <end position="196"/>
    </location>
</feature>
<feature type="compositionally biased region" description="Acidic residues" evidence="2">
    <location>
        <begin position="690"/>
        <end position="701"/>
    </location>
</feature>
<dbReference type="InterPro" id="IPR036236">
    <property type="entry name" value="Znf_C2H2_sf"/>
</dbReference>
<dbReference type="PANTHER" id="PTHR47068:SF1">
    <property type="entry name" value="OS02G0659100 PROTEIN"/>
    <property type="match status" value="1"/>
</dbReference>
<feature type="compositionally biased region" description="Acidic residues" evidence="2">
    <location>
        <begin position="249"/>
        <end position="260"/>
    </location>
</feature>
<feature type="domain" description="C2H2-type" evidence="3">
    <location>
        <begin position="733"/>
        <end position="760"/>
    </location>
</feature>
<feature type="compositionally biased region" description="Polar residues" evidence="2">
    <location>
        <begin position="637"/>
        <end position="646"/>
    </location>
</feature>